<evidence type="ECO:0000256" key="6">
    <source>
        <dbReference type="ARBA" id="ARBA00023136"/>
    </source>
</evidence>
<comment type="subcellular location">
    <subcellularLocation>
        <location evidence="1">Membrane</location>
    </subcellularLocation>
</comment>
<feature type="transmembrane region" description="Helical" evidence="7">
    <location>
        <begin position="175"/>
        <end position="197"/>
    </location>
</feature>
<dbReference type="PANTHER" id="PTHR48017">
    <property type="entry name" value="OS05G0424000 PROTEIN-RELATED"/>
    <property type="match status" value="1"/>
</dbReference>
<reference evidence="9" key="2">
    <citation type="submission" date="2023-05" db="EMBL/GenBank/DDBJ databases">
        <authorList>
            <person name="Schelkunov M.I."/>
        </authorList>
    </citation>
    <scope>NUCLEOTIDE SEQUENCE</scope>
    <source>
        <strain evidence="9">Hsosn_3</strain>
        <tissue evidence="9">Leaf</tissue>
    </source>
</reference>
<evidence type="ECO:0000256" key="2">
    <source>
        <dbReference type="ARBA" id="ARBA00022448"/>
    </source>
</evidence>
<keyword evidence="2" id="KW-0813">Transport</keyword>
<protein>
    <submittedName>
        <fullName evidence="9">Amino acid permease 6</fullName>
    </submittedName>
</protein>
<feature type="transmembrane region" description="Helical" evidence="7">
    <location>
        <begin position="430"/>
        <end position="451"/>
    </location>
</feature>
<feature type="transmembrane region" description="Helical" evidence="7">
    <location>
        <begin position="31"/>
        <end position="53"/>
    </location>
</feature>
<organism evidence="9 10">
    <name type="scientific">Heracleum sosnowskyi</name>
    <dbReference type="NCBI Taxonomy" id="360622"/>
    <lineage>
        <taxon>Eukaryota</taxon>
        <taxon>Viridiplantae</taxon>
        <taxon>Streptophyta</taxon>
        <taxon>Embryophyta</taxon>
        <taxon>Tracheophyta</taxon>
        <taxon>Spermatophyta</taxon>
        <taxon>Magnoliopsida</taxon>
        <taxon>eudicotyledons</taxon>
        <taxon>Gunneridae</taxon>
        <taxon>Pentapetalae</taxon>
        <taxon>asterids</taxon>
        <taxon>campanulids</taxon>
        <taxon>Apiales</taxon>
        <taxon>Apiaceae</taxon>
        <taxon>Apioideae</taxon>
        <taxon>apioid superclade</taxon>
        <taxon>Tordylieae</taxon>
        <taxon>Tordyliinae</taxon>
        <taxon>Heracleum</taxon>
    </lineage>
</organism>
<keyword evidence="4" id="KW-0029">Amino-acid transport</keyword>
<reference evidence="9" key="1">
    <citation type="submission" date="2023-02" db="EMBL/GenBank/DDBJ databases">
        <title>Genome of toxic invasive species Heracleum sosnowskyi carries increased number of genes despite the absence of recent whole-genome duplications.</title>
        <authorList>
            <person name="Schelkunov M."/>
            <person name="Shtratnikova V."/>
            <person name="Makarenko M."/>
            <person name="Klepikova A."/>
            <person name="Omelchenko D."/>
            <person name="Novikova G."/>
            <person name="Obukhova E."/>
            <person name="Bogdanov V."/>
            <person name="Penin A."/>
            <person name="Logacheva M."/>
        </authorList>
    </citation>
    <scope>NUCLEOTIDE SEQUENCE</scope>
    <source>
        <strain evidence="9">Hsosn_3</strain>
        <tissue evidence="9">Leaf</tissue>
    </source>
</reference>
<comment type="caution">
    <text evidence="9">The sequence shown here is derived from an EMBL/GenBank/DDBJ whole genome shotgun (WGS) entry which is preliminary data.</text>
</comment>
<feature type="transmembrane region" description="Helical" evidence="7">
    <location>
        <begin position="59"/>
        <end position="81"/>
    </location>
</feature>
<evidence type="ECO:0000313" key="9">
    <source>
        <dbReference type="EMBL" id="KAK1401752.1"/>
    </source>
</evidence>
<dbReference type="Pfam" id="PF01490">
    <property type="entry name" value="Aa_trans"/>
    <property type="match status" value="1"/>
</dbReference>
<evidence type="ECO:0000256" key="7">
    <source>
        <dbReference type="SAM" id="Phobius"/>
    </source>
</evidence>
<keyword evidence="3 7" id="KW-0812">Transmembrane</keyword>
<evidence type="ECO:0000259" key="8">
    <source>
        <dbReference type="Pfam" id="PF01490"/>
    </source>
</evidence>
<keyword evidence="5 7" id="KW-1133">Transmembrane helix</keyword>
<accession>A0AAD8JCC5</accession>
<sequence length="464" mass="50786">MTFPEEGGAYAEICDDETFDEDGRPKRTGTLVTTVAHLITPVIGSGVLSVAWAVAQLGWIAGTGSIILFSLISLFTSYLLSDCYRCPQTGKRNYSYMDAVKSNLGGLQIQLCGIAQYSLLFGVSIGYTFVTSTSIAAIKCGTQTKCHASNNGFMIIYGLVQIVLSQIPNFHKLSFLSLIAAATSFAYSFVGIALSLVKIVQGNGHFERSLTGVPLGWNGLTREDKVWNILTATGDIAFAYSFSSILTNIQDTIKSSPKEKNVIKTAISVATIASTVFYLLSGLIGYAAFGNGAPGNLLAEFGSFKPSWIVDFANICLTVHLFGAYQVVCQPIYAFVESWSYKKWPNNEFITREYSIIAGCYSFSFFRLVWRTLYVIVATILAMLFPFFNDFVALLGAITFWPITVYFPIEMYIAQTKIARFSRAWYGLQMLSLFCLIVSLLAAVGSVHGLVKSVQIPSPLSHVI</sequence>
<feature type="transmembrane region" description="Helical" evidence="7">
    <location>
        <begin position="391"/>
        <end position="409"/>
    </location>
</feature>
<dbReference type="GO" id="GO:0016020">
    <property type="term" value="C:membrane"/>
    <property type="evidence" value="ECO:0007669"/>
    <property type="project" value="UniProtKB-SubCell"/>
</dbReference>
<keyword evidence="6 7" id="KW-0472">Membrane</keyword>
<dbReference type="InterPro" id="IPR013057">
    <property type="entry name" value="AA_transpt_TM"/>
</dbReference>
<feature type="transmembrane region" description="Helical" evidence="7">
    <location>
        <begin position="356"/>
        <end position="385"/>
    </location>
</feature>
<dbReference type="AlphaFoldDB" id="A0AAD8JCC5"/>
<feature type="transmembrane region" description="Helical" evidence="7">
    <location>
        <begin position="267"/>
        <end position="289"/>
    </location>
</feature>
<evidence type="ECO:0000256" key="3">
    <source>
        <dbReference type="ARBA" id="ARBA00022692"/>
    </source>
</evidence>
<proteinExistence type="predicted"/>
<evidence type="ECO:0000256" key="1">
    <source>
        <dbReference type="ARBA" id="ARBA00004370"/>
    </source>
</evidence>
<evidence type="ECO:0000256" key="4">
    <source>
        <dbReference type="ARBA" id="ARBA00022970"/>
    </source>
</evidence>
<dbReference type="EMBL" id="JAUIZM010000001">
    <property type="protein sequence ID" value="KAK1401752.1"/>
    <property type="molecule type" value="Genomic_DNA"/>
</dbReference>
<dbReference type="GO" id="GO:0006865">
    <property type="term" value="P:amino acid transport"/>
    <property type="evidence" value="ECO:0007669"/>
    <property type="project" value="UniProtKB-KW"/>
</dbReference>
<evidence type="ECO:0000313" key="10">
    <source>
        <dbReference type="Proteomes" id="UP001237642"/>
    </source>
</evidence>
<dbReference type="Proteomes" id="UP001237642">
    <property type="component" value="Unassembled WGS sequence"/>
</dbReference>
<keyword evidence="10" id="KW-1185">Reference proteome</keyword>
<feature type="transmembrane region" description="Helical" evidence="7">
    <location>
        <begin position="309"/>
        <end position="336"/>
    </location>
</feature>
<evidence type="ECO:0000256" key="5">
    <source>
        <dbReference type="ARBA" id="ARBA00022989"/>
    </source>
</evidence>
<name>A0AAD8JCC5_9APIA</name>
<feature type="domain" description="Amino acid transporter transmembrane" evidence="8">
    <location>
        <begin position="28"/>
        <end position="450"/>
    </location>
</feature>
<gene>
    <name evidence="9" type="ORF">POM88_001357</name>
</gene>